<accession>A0A1M5ABR8</accession>
<dbReference type="NCBIfam" id="TIGR04183">
    <property type="entry name" value="Por_Secre_tail"/>
    <property type="match status" value="1"/>
</dbReference>
<protein>
    <submittedName>
        <fullName evidence="4">Por secretion system C-terminal sorting domain-containing protein</fullName>
    </submittedName>
</protein>
<dbReference type="STRING" id="1297750.SAMN05444405_106205"/>
<keyword evidence="2" id="KW-0472">Membrane</keyword>
<feature type="transmembrane region" description="Helical" evidence="2">
    <location>
        <begin position="21"/>
        <end position="39"/>
    </location>
</feature>
<reference evidence="4 5" key="1">
    <citation type="submission" date="2016-11" db="EMBL/GenBank/DDBJ databases">
        <authorList>
            <person name="Jaros S."/>
            <person name="Januszkiewicz K."/>
            <person name="Wedrychowicz H."/>
        </authorList>
    </citation>
    <scope>NUCLEOTIDE SEQUENCE [LARGE SCALE GENOMIC DNA]</scope>
    <source>
        <strain evidence="4 5">DSM 26991</strain>
    </source>
</reference>
<keyword evidence="2" id="KW-1133">Transmembrane helix</keyword>
<dbReference type="EMBL" id="FQTV01000006">
    <property type="protein sequence ID" value="SHF27342.1"/>
    <property type="molecule type" value="Genomic_DNA"/>
</dbReference>
<dbReference type="InterPro" id="IPR050546">
    <property type="entry name" value="Glycosyl_Hydrlase_16"/>
</dbReference>
<dbReference type="InterPro" id="IPR013320">
    <property type="entry name" value="ConA-like_dom_sf"/>
</dbReference>
<dbReference type="GO" id="GO:0004553">
    <property type="term" value="F:hydrolase activity, hydrolyzing O-glycosyl compounds"/>
    <property type="evidence" value="ECO:0007669"/>
    <property type="project" value="InterPro"/>
</dbReference>
<evidence type="ECO:0000313" key="4">
    <source>
        <dbReference type="EMBL" id="SHF27342.1"/>
    </source>
</evidence>
<dbReference type="AlphaFoldDB" id="A0A1M5ABR8"/>
<dbReference type="Pfam" id="PF00722">
    <property type="entry name" value="Glyco_hydro_16"/>
    <property type="match status" value="1"/>
</dbReference>
<name>A0A1M5ABR8_9BACE</name>
<dbReference type="InterPro" id="IPR026444">
    <property type="entry name" value="Secre_tail"/>
</dbReference>
<sequence length="375" mass="42978">MNRGELYCCPYLILQFMNKRIKYYLFSLFYGFCLLNTLAQVPSGYNIVWADEFNDPAVDGKPIVRANNDSWWYETGNGGWGNNELQYYVAGINGSDTLAAISNGTLKIKAIQKNIGTSQYASIRMNTAQSWKYGYFEMRAKMPSGKGTWPAFWMLPKNFQSWPLDGEIDIMEYVGYDPNRVHGSIHTMSYNHSIGTQRTSNKIIQNAETEFHTYALLWTEEKIRIYVDGYNYFTFSNDGTNNKDTWPFNVPFYLKLNLAVGGNWGGLMGVDTNIFPATYEIDYVRVYQNTTAINDTKEEKLIDSNFNNVSNLLQVNFKEEGIHRLSVTDIKGRIIKKIETTDLVSEIDCSGWPKGFYLVSANSGKSLFTQKFLKY</sequence>
<dbReference type="Gene3D" id="2.60.120.200">
    <property type="match status" value="1"/>
</dbReference>
<dbReference type="InterPro" id="IPR000757">
    <property type="entry name" value="Beta-glucanase-like"/>
</dbReference>
<evidence type="ECO:0000256" key="1">
    <source>
        <dbReference type="ARBA" id="ARBA00006865"/>
    </source>
</evidence>
<dbReference type="SUPFAM" id="SSF49899">
    <property type="entry name" value="Concanavalin A-like lectins/glucanases"/>
    <property type="match status" value="1"/>
</dbReference>
<gene>
    <name evidence="4" type="ORF">SAMN05444405_106205</name>
</gene>
<feature type="domain" description="GH16" evidence="3">
    <location>
        <begin position="36"/>
        <end position="292"/>
    </location>
</feature>
<keyword evidence="2" id="KW-0812">Transmembrane</keyword>
<keyword evidence="5" id="KW-1185">Reference proteome</keyword>
<dbReference type="PANTHER" id="PTHR10963:SF55">
    <property type="entry name" value="GLYCOSIDE HYDROLASE FAMILY 16 PROTEIN"/>
    <property type="match status" value="1"/>
</dbReference>
<dbReference type="CDD" id="cd08023">
    <property type="entry name" value="GH16_laminarinase_like"/>
    <property type="match status" value="1"/>
</dbReference>
<evidence type="ECO:0000313" key="5">
    <source>
        <dbReference type="Proteomes" id="UP000184509"/>
    </source>
</evidence>
<proteinExistence type="inferred from homology"/>
<dbReference type="GO" id="GO:0005975">
    <property type="term" value="P:carbohydrate metabolic process"/>
    <property type="evidence" value="ECO:0007669"/>
    <property type="project" value="InterPro"/>
</dbReference>
<comment type="similarity">
    <text evidence="1">Belongs to the glycosyl hydrolase 16 family.</text>
</comment>
<organism evidence="4 5">
    <name type="scientific">Bacteroides luti</name>
    <dbReference type="NCBI Taxonomy" id="1297750"/>
    <lineage>
        <taxon>Bacteria</taxon>
        <taxon>Pseudomonadati</taxon>
        <taxon>Bacteroidota</taxon>
        <taxon>Bacteroidia</taxon>
        <taxon>Bacteroidales</taxon>
        <taxon>Bacteroidaceae</taxon>
        <taxon>Bacteroides</taxon>
    </lineage>
</organism>
<dbReference type="PROSITE" id="PS51762">
    <property type="entry name" value="GH16_2"/>
    <property type="match status" value="1"/>
</dbReference>
<dbReference type="PANTHER" id="PTHR10963">
    <property type="entry name" value="GLYCOSYL HYDROLASE-RELATED"/>
    <property type="match status" value="1"/>
</dbReference>
<evidence type="ECO:0000256" key="2">
    <source>
        <dbReference type="SAM" id="Phobius"/>
    </source>
</evidence>
<dbReference type="Proteomes" id="UP000184509">
    <property type="component" value="Unassembled WGS sequence"/>
</dbReference>
<evidence type="ECO:0000259" key="3">
    <source>
        <dbReference type="PROSITE" id="PS51762"/>
    </source>
</evidence>